<dbReference type="PANTHER" id="PTHR14374:SF0">
    <property type="entry name" value="TRAFFICKING PROTEIN PARTICLE COMPLEX SUBUNIT 11"/>
    <property type="match status" value="1"/>
</dbReference>
<dbReference type="PANTHER" id="PTHR14374">
    <property type="entry name" value="FOIE GRAS"/>
    <property type="match status" value="1"/>
</dbReference>
<evidence type="ECO:0008006" key="6">
    <source>
        <dbReference type="Google" id="ProtNLM"/>
    </source>
</evidence>
<feature type="compositionally biased region" description="Acidic residues" evidence="1">
    <location>
        <begin position="757"/>
        <end position="766"/>
    </location>
</feature>
<reference evidence="5" key="1">
    <citation type="journal article" date="2023" name="Mol. Phylogenet. Evol.">
        <title>Genome-scale phylogeny and comparative genomics of the fungal order Sordariales.</title>
        <authorList>
            <person name="Hensen N."/>
            <person name="Bonometti L."/>
            <person name="Westerberg I."/>
            <person name="Brannstrom I.O."/>
            <person name="Guillou S."/>
            <person name="Cros-Aarteil S."/>
            <person name="Calhoun S."/>
            <person name="Haridas S."/>
            <person name="Kuo A."/>
            <person name="Mondo S."/>
            <person name="Pangilinan J."/>
            <person name="Riley R."/>
            <person name="LaButti K."/>
            <person name="Andreopoulos B."/>
            <person name="Lipzen A."/>
            <person name="Chen C."/>
            <person name="Yan M."/>
            <person name="Daum C."/>
            <person name="Ng V."/>
            <person name="Clum A."/>
            <person name="Steindorff A."/>
            <person name="Ohm R.A."/>
            <person name="Martin F."/>
            <person name="Silar P."/>
            <person name="Natvig D.O."/>
            <person name="Lalanne C."/>
            <person name="Gautier V."/>
            <person name="Ament-Velasquez S.L."/>
            <person name="Kruys A."/>
            <person name="Hutchinson M.I."/>
            <person name="Powell A.J."/>
            <person name="Barry K."/>
            <person name="Miller A.N."/>
            <person name="Grigoriev I.V."/>
            <person name="Debuchy R."/>
            <person name="Gladieux P."/>
            <person name="Hiltunen Thoren M."/>
            <person name="Johannesson H."/>
        </authorList>
    </citation>
    <scope>NUCLEOTIDE SEQUENCE [LARGE SCALE GENOMIC DNA]</scope>
    <source>
        <strain evidence="5">CBS 340.73</strain>
    </source>
</reference>
<feature type="domain" description="Gryzun putative trafficking through Golgi" evidence="2">
    <location>
        <begin position="504"/>
        <end position="1124"/>
    </location>
</feature>
<accession>A0AAN6NGY1</accession>
<dbReference type="AlphaFoldDB" id="A0AAN6NGY1"/>
<feature type="region of interest" description="Disordered" evidence="1">
    <location>
        <begin position="1115"/>
        <end position="1143"/>
    </location>
</feature>
<evidence type="ECO:0000259" key="3">
    <source>
        <dbReference type="Pfam" id="PF11817"/>
    </source>
</evidence>
<name>A0AAN6NGY1_9PEZI</name>
<evidence type="ECO:0000256" key="1">
    <source>
        <dbReference type="SAM" id="MobiDB-lite"/>
    </source>
</evidence>
<evidence type="ECO:0000313" key="5">
    <source>
        <dbReference type="Proteomes" id="UP001303473"/>
    </source>
</evidence>
<dbReference type="Proteomes" id="UP001303473">
    <property type="component" value="Unassembled WGS sequence"/>
</dbReference>
<dbReference type="InterPro" id="IPR021773">
    <property type="entry name" value="TPC11"/>
</dbReference>
<gene>
    <name evidence="4" type="ORF">QBC46DRAFT_371088</name>
</gene>
<comment type="caution">
    <text evidence="4">The sequence shown here is derived from an EMBL/GenBank/DDBJ whole genome shotgun (WGS) entry which is preliminary data.</text>
</comment>
<feature type="region of interest" description="Disordered" evidence="1">
    <location>
        <begin position="848"/>
        <end position="878"/>
    </location>
</feature>
<dbReference type="InterPro" id="IPR012880">
    <property type="entry name" value="Gryzun"/>
</dbReference>
<proteinExistence type="predicted"/>
<feature type="compositionally biased region" description="Acidic residues" evidence="1">
    <location>
        <begin position="1129"/>
        <end position="1143"/>
    </location>
</feature>
<evidence type="ECO:0000259" key="2">
    <source>
        <dbReference type="Pfam" id="PF07919"/>
    </source>
</evidence>
<feature type="domain" description="Trafficking protein particle complex subunit 11" evidence="3">
    <location>
        <begin position="207"/>
        <end position="475"/>
    </location>
</feature>
<dbReference type="Pfam" id="PF07919">
    <property type="entry name" value="Gryzun"/>
    <property type="match status" value="1"/>
</dbReference>
<feature type="compositionally biased region" description="Low complexity" evidence="1">
    <location>
        <begin position="848"/>
        <end position="877"/>
    </location>
</feature>
<organism evidence="4 5">
    <name type="scientific">Diplogelasinospora grovesii</name>
    <dbReference type="NCBI Taxonomy" id="303347"/>
    <lineage>
        <taxon>Eukaryota</taxon>
        <taxon>Fungi</taxon>
        <taxon>Dikarya</taxon>
        <taxon>Ascomycota</taxon>
        <taxon>Pezizomycotina</taxon>
        <taxon>Sordariomycetes</taxon>
        <taxon>Sordariomycetidae</taxon>
        <taxon>Sordariales</taxon>
        <taxon>Diplogelasinosporaceae</taxon>
        <taxon>Diplogelasinospora</taxon>
    </lineage>
</organism>
<protein>
    <recommendedName>
        <fullName evidence="6">Trafficking protein particle complex subunit 11</fullName>
    </recommendedName>
</protein>
<evidence type="ECO:0000313" key="4">
    <source>
        <dbReference type="EMBL" id="KAK3945579.1"/>
    </source>
</evidence>
<feature type="region of interest" description="Disordered" evidence="1">
    <location>
        <begin position="134"/>
        <end position="153"/>
    </location>
</feature>
<keyword evidence="5" id="KW-1185">Reference proteome</keyword>
<feature type="region of interest" description="Disordered" evidence="1">
    <location>
        <begin position="742"/>
        <end position="770"/>
    </location>
</feature>
<dbReference type="Pfam" id="PF11817">
    <property type="entry name" value="Foie-gras_1"/>
    <property type="match status" value="1"/>
</dbReference>
<sequence>MDVRWMRKHQEHVPSVLLCFYTLTSDPTRATLCDNQIKTDVNKIRGLLSQSGYRTRLAVVLLSDQATMPLGEGLQERLSNIQRGCGLDPKAFFLVPPPKESQEELERMAENMLTTLYGLAIEYYRDLGRHARKKRSRGVAPQPTVPPTSGTSQTLSLAGWHVRYDFKSAVFAEFRQEMDNALRSFEQAYENLLSSELLEIIPSWSPRWNEARFLADVMAIRCLRCLLWNDQYSAACRRWQMHRDRIADFVDRRGRGTSNYGWEAWEARWATVMANLIERTDIPDLAPSTLKLYLPPEKNVMGERLQPWELLHHTGYWYRMAANHLRTRRMYAHSMPDDDRRSPSDSPASHVASKAFTYDTYMCPDPHEEYPLTGRGGVNHSRLIIEALIRARTEFQKRGQFRLAAETSLECARELVVVKDWKNIVELLRPIWREMSFRTEGWLTIAEDLSWTLRAGAAMVGEADLVVAIDWELLNKSFTRRMNWHYNITRSLEGVAPPKSKPRIQIADGQILSFFSASFVFKTEEGKAGQSCQGQLSIKSNAHPGSAPIVFSSLQVKFDDIIHTIVLQHQADSQTRQANGNVVLSSVALSAPAVEDASDEGSIRRAGLRGEADLTLNPGQTTVFDMEIPLREPGEASAATLTVSLESDTFDLQHTLNFGQSRDANTWYVSPTARKRIPRPNPMSIRVLPRPPKLEIKPIVWDEQYYTNESISLALEILNAEDADAMAKLSAVLVGEDPPLPSFQLRTSAPDSKFEDSSDLVSEEESSSQVHTQLGTIGASSCLKIHVSLPPVDRSSSFDFTFRVSYHLSTDPSTPITQQITLQLNIANPFEANYDLLPRVHPDPWPSLFDPDTTLLPTPSPDTSDSSPTPTTPTALPNGIKQAWCLTTRYASFASEPLRVLDVDIILHSTPSVSYSHQKAVTTPRGGISEPGKVVRPKTIEEATFDILTQKATLDDRSQSVLDVSFIIKWQRLGRRGGGDDDDGVNVTTLPVPRFNIFGIEPRVLASVSYMATSDSTRVIMLEVMIENASNHFLTFGLSMEPSDEFAFSGPKQTTLNVLPVSRRSATYRLLPLGTEKEEGGAGGHWIKPTLVVRDKYFQKVLRVQPTAEGTKVDKDGGLLIWVPPPAEEAAEGDEDDEDDEGE</sequence>
<dbReference type="EMBL" id="MU853754">
    <property type="protein sequence ID" value="KAK3945579.1"/>
    <property type="molecule type" value="Genomic_DNA"/>
</dbReference>